<dbReference type="PANTHER" id="PTHR23150:SF19">
    <property type="entry name" value="FORMYLGLYCINE-GENERATING ENZYME"/>
    <property type="match status" value="1"/>
</dbReference>
<dbReference type="Pfam" id="PF03781">
    <property type="entry name" value="FGE-sulfatase"/>
    <property type="match status" value="1"/>
</dbReference>
<dbReference type="EMBL" id="CP029480">
    <property type="protein sequence ID" value="AWV97690.1"/>
    <property type="molecule type" value="Genomic_DNA"/>
</dbReference>
<sequence length="322" mass="37356">MQSKLLFILLFHLGIANAQVEIKFNELHSKANLAYLKGELNLAYQNFNNALLINPSCKDCKEKCESIAKTLRNNKDEQNRKRALNGNIFSKNNEIQQTKKTTQYEKIINEVKPSLVFQIPNTIKIDLESAFSDSLLNTVYLSKHEVRQKDWQVYCNASGKKFPQIPANFFNPDFPIINISWAEAKAFAVWVSKKTGEIYDLPTLIEWQAAREQLKDLKSEAWLYNNAERSPHLVCTKNTFSSGLCDIEGNVSEWLEDWSDKALIEQSFLNNYYENNDNFKNRIVAGCSFRDEDYLCFKPFVRSFDSAIHKDFIGFRLVKRNF</sequence>
<keyword evidence="4" id="KW-1185">Reference proteome</keyword>
<dbReference type="KEGG" id="als:DJ013_05725"/>
<accession>A0A2Z4G9E1</accession>
<dbReference type="Proteomes" id="UP000249873">
    <property type="component" value="Chromosome"/>
</dbReference>
<name>A0A2Z4G9E1_9BACT</name>
<dbReference type="InterPro" id="IPR051043">
    <property type="entry name" value="Sulfatase_Mod_Factor_Kinase"/>
</dbReference>
<dbReference type="InterPro" id="IPR042095">
    <property type="entry name" value="SUMF_sf"/>
</dbReference>
<dbReference type="RefSeq" id="WP_111370792.1">
    <property type="nucleotide sequence ID" value="NZ_CP029480.1"/>
</dbReference>
<evidence type="ECO:0000256" key="1">
    <source>
        <dbReference type="SAM" id="SignalP"/>
    </source>
</evidence>
<dbReference type="SUPFAM" id="SSF56436">
    <property type="entry name" value="C-type lectin-like"/>
    <property type="match status" value="1"/>
</dbReference>
<keyword evidence="1" id="KW-0732">Signal</keyword>
<evidence type="ECO:0000259" key="2">
    <source>
        <dbReference type="Pfam" id="PF03781"/>
    </source>
</evidence>
<feature type="domain" description="Sulfatase-modifying factor enzyme-like" evidence="2">
    <location>
        <begin position="135"/>
        <end position="319"/>
    </location>
</feature>
<evidence type="ECO:0000313" key="3">
    <source>
        <dbReference type="EMBL" id="AWV97690.1"/>
    </source>
</evidence>
<dbReference type="InterPro" id="IPR016187">
    <property type="entry name" value="CTDL_fold"/>
</dbReference>
<evidence type="ECO:0000313" key="4">
    <source>
        <dbReference type="Proteomes" id="UP000249873"/>
    </source>
</evidence>
<feature type="chain" id="PRO_5016369256" description="Sulfatase-modifying factor enzyme-like domain-containing protein" evidence="1">
    <location>
        <begin position="19"/>
        <end position="322"/>
    </location>
</feature>
<dbReference type="AlphaFoldDB" id="A0A2Z4G9E1"/>
<protein>
    <recommendedName>
        <fullName evidence="2">Sulfatase-modifying factor enzyme-like domain-containing protein</fullName>
    </recommendedName>
</protein>
<dbReference type="InterPro" id="IPR005532">
    <property type="entry name" value="SUMF_dom"/>
</dbReference>
<dbReference type="PANTHER" id="PTHR23150">
    <property type="entry name" value="SULFATASE MODIFYING FACTOR 1, 2"/>
    <property type="match status" value="1"/>
</dbReference>
<gene>
    <name evidence="3" type="ORF">DJ013_05725</name>
</gene>
<dbReference type="OrthoDB" id="9768004at2"/>
<dbReference type="Gene3D" id="3.90.1580.10">
    <property type="entry name" value="paralog of FGE (formylglycine-generating enzyme)"/>
    <property type="match status" value="1"/>
</dbReference>
<reference evidence="3 4" key="1">
    <citation type="submission" date="2018-05" db="EMBL/GenBank/DDBJ databases">
        <title>Complete genome sequence of Arcticibacterium luteifluviistationis SM1504T, a cytophagaceae bacterium isolated from Arctic surface seawater.</title>
        <authorList>
            <person name="Li Y."/>
            <person name="Qin Q.-L."/>
        </authorList>
    </citation>
    <scope>NUCLEOTIDE SEQUENCE [LARGE SCALE GENOMIC DNA]</scope>
    <source>
        <strain evidence="3 4">SM1504</strain>
    </source>
</reference>
<organism evidence="3 4">
    <name type="scientific">Arcticibacterium luteifluviistationis</name>
    <dbReference type="NCBI Taxonomy" id="1784714"/>
    <lineage>
        <taxon>Bacteria</taxon>
        <taxon>Pseudomonadati</taxon>
        <taxon>Bacteroidota</taxon>
        <taxon>Cytophagia</taxon>
        <taxon>Cytophagales</taxon>
        <taxon>Leadbetterellaceae</taxon>
        <taxon>Arcticibacterium</taxon>
    </lineage>
</organism>
<feature type="signal peptide" evidence="1">
    <location>
        <begin position="1"/>
        <end position="18"/>
    </location>
</feature>
<proteinExistence type="predicted"/>
<dbReference type="GO" id="GO:0120147">
    <property type="term" value="F:formylglycine-generating oxidase activity"/>
    <property type="evidence" value="ECO:0007669"/>
    <property type="project" value="TreeGrafter"/>
</dbReference>